<dbReference type="EMBL" id="CAJNOO010000387">
    <property type="protein sequence ID" value="CAF0928269.1"/>
    <property type="molecule type" value="Genomic_DNA"/>
</dbReference>
<reference evidence="5" key="1">
    <citation type="submission" date="2021-02" db="EMBL/GenBank/DDBJ databases">
        <authorList>
            <person name="Nowell W R."/>
        </authorList>
    </citation>
    <scope>NUCLEOTIDE SEQUENCE</scope>
</reference>
<keyword evidence="8" id="KW-1185">Reference proteome</keyword>
<sequence length="172" mass="18257">MADGQPSSNEINEGGEGGDYVSNDETTTVIAENIKTTPIVDDYVDEPLEDYVVNLVVNEQADSGITVSTKVVDAAIADMQDTSTPSNIAAITDKINEYTATVIDELSSSPTTDAITGGKRWWGWSTQKLIFVVLGKKFKKKPATSAGSTGTTKAVVTKGISPDPKYQPVPNV</sequence>
<evidence type="ECO:0000313" key="8">
    <source>
        <dbReference type="Proteomes" id="UP000663870"/>
    </source>
</evidence>
<dbReference type="OrthoDB" id="10036896at2759"/>
<name>A0A813XIB3_9BILA</name>
<dbReference type="Proteomes" id="UP000663854">
    <property type="component" value="Unassembled WGS sequence"/>
</dbReference>
<feature type="compositionally biased region" description="Polar residues" evidence="1">
    <location>
        <begin position="1"/>
        <end position="11"/>
    </location>
</feature>
<dbReference type="EMBL" id="CAJNOL010000129">
    <property type="protein sequence ID" value="CAF0870998.1"/>
    <property type="molecule type" value="Genomic_DNA"/>
</dbReference>
<evidence type="ECO:0000313" key="3">
    <source>
        <dbReference type="EMBL" id="CAF0863005.1"/>
    </source>
</evidence>
<evidence type="ECO:0000313" key="4">
    <source>
        <dbReference type="EMBL" id="CAF0867057.1"/>
    </source>
</evidence>
<evidence type="ECO:0000313" key="5">
    <source>
        <dbReference type="EMBL" id="CAF0870998.1"/>
    </source>
</evidence>
<dbReference type="Proteomes" id="UP000663882">
    <property type="component" value="Unassembled WGS sequence"/>
</dbReference>
<feature type="region of interest" description="Disordered" evidence="1">
    <location>
        <begin position="140"/>
        <end position="172"/>
    </location>
</feature>
<dbReference type="AlphaFoldDB" id="A0A813XIB3"/>
<evidence type="ECO:0000313" key="7">
    <source>
        <dbReference type="EMBL" id="CAF3553007.1"/>
    </source>
</evidence>
<evidence type="ECO:0000256" key="1">
    <source>
        <dbReference type="SAM" id="MobiDB-lite"/>
    </source>
</evidence>
<dbReference type="Proteomes" id="UP000663874">
    <property type="component" value="Unassembled WGS sequence"/>
</dbReference>
<proteinExistence type="predicted"/>
<evidence type="ECO:0000313" key="6">
    <source>
        <dbReference type="EMBL" id="CAF0928269.1"/>
    </source>
</evidence>
<feature type="region of interest" description="Disordered" evidence="1">
    <location>
        <begin position="1"/>
        <end position="23"/>
    </location>
</feature>
<protein>
    <submittedName>
        <fullName evidence="5">Uncharacterized protein</fullName>
    </submittedName>
</protein>
<dbReference type="EMBL" id="CAJNOU010000104">
    <property type="protein sequence ID" value="CAF0867057.1"/>
    <property type="molecule type" value="Genomic_DNA"/>
</dbReference>
<feature type="compositionally biased region" description="Low complexity" evidence="1">
    <location>
        <begin position="143"/>
        <end position="152"/>
    </location>
</feature>
<dbReference type="EMBL" id="CAJOBE010000051">
    <property type="protein sequence ID" value="CAF3553007.1"/>
    <property type="molecule type" value="Genomic_DNA"/>
</dbReference>
<gene>
    <name evidence="7" type="ORF">FNK824_LOCUS1056</name>
    <name evidence="3" type="ORF">JXQ802_LOCUS7286</name>
    <name evidence="5" type="ORF">JXQ802_LOCUS7680</name>
    <name evidence="2" type="ORF">PYM288_LOCUS4217</name>
    <name evidence="6" type="ORF">RFH988_LOCUS10392</name>
    <name evidence="4" type="ORF">SEV965_LOCUS3912</name>
</gene>
<dbReference type="Proteomes" id="UP000663889">
    <property type="component" value="Unassembled WGS sequence"/>
</dbReference>
<dbReference type="EMBL" id="CAJNOH010000037">
    <property type="protein sequence ID" value="CAF0792757.1"/>
    <property type="molecule type" value="Genomic_DNA"/>
</dbReference>
<dbReference type="EMBL" id="CAJNOL010000120">
    <property type="protein sequence ID" value="CAF0863005.1"/>
    <property type="molecule type" value="Genomic_DNA"/>
</dbReference>
<organism evidence="5 8">
    <name type="scientific">Rotaria sordida</name>
    <dbReference type="NCBI Taxonomy" id="392033"/>
    <lineage>
        <taxon>Eukaryota</taxon>
        <taxon>Metazoa</taxon>
        <taxon>Spiralia</taxon>
        <taxon>Gnathifera</taxon>
        <taxon>Rotifera</taxon>
        <taxon>Eurotatoria</taxon>
        <taxon>Bdelloidea</taxon>
        <taxon>Philodinida</taxon>
        <taxon>Philodinidae</taxon>
        <taxon>Rotaria</taxon>
    </lineage>
</organism>
<comment type="caution">
    <text evidence="5">The sequence shown here is derived from an EMBL/GenBank/DDBJ whole genome shotgun (WGS) entry which is preliminary data.</text>
</comment>
<evidence type="ECO:0000313" key="2">
    <source>
        <dbReference type="EMBL" id="CAF0792757.1"/>
    </source>
</evidence>
<accession>A0A813XIB3</accession>
<dbReference type="Proteomes" id="UP000663870">
    <property type="component" value="Unassembled WGS sequence"/>
</dbReference>